<accession>A0A8S9S7V6</accession>
<dbReference type="Proteomes" id="UP000712600">
    <property type="component" value="Unassembled WGS sequence"/>
</dbReference>
<sequence>MNWKKRKRTKGMPQLSFIRYFSDGVGNLECAADASQSHLQSFKHSLLLRCRQRRRVYGGFHKKPSIENSHTSLRGRLVTAKLSEDKLDETTFSQNLMREDFSQRLEDVEETTHARLRMQHGCIGNLLNRMHVNEVDKQKLKTSGPEEIKP</sequence>
<comment type="caution">
    <text evidence="1">The sequence shown here is derived from an EMBL/GenBank/DDBJ whole genome shotgun (WGS) entry which is preliminary data.</text>
</comment>
<dbReference type="EMBL" id="QGKX02000088">
    <property type="protein sequence ID" value="KAF3588853.1"/>
    <property type="molecule type" value="Genomic_DNA"/>
</dbReference>
<evidence type="ECO:0000313" key="1">
    <source>
        <dbReference type="EMBL" id="KAF3588853.1"/>
    </source>
</evidence>
<reference evidence="1" key="1">
    <citation type="submission" date="2019-12" db="EMBL/GenBank/DDBJ databases">
        <title>Genome sequencing and annotation of Brassica cretica.</title>
        <authorList>
            <person name="Studholme D.J."/>
            <person name="Sarris P."/>
        </authorList>
    </citation>
    <scope>NUCLEOTIDE SEQUENCE</scope>
    <source>
        <strain evidence="1">PFS-109/04</strain>
        <tissue evidence="1">Leaf</tissue>
    </source>
</reference>
<dbReference type="AlphaFoldDB" id="A0A8S9S7V6"/>
<organism evidence="1 2">
    <name type="scientific">Brassica cretica</name>
    <name type="common">Mustard</name>
    <dbReference type="NCBI Taxonomy" id="69181"/>
    <lineage>
        <taxon>Eukaryota</taxon>
        <taxon>Viridiplantae</taxon>
        <taxon>Streptophyta</taxon>
        <taxon>Embryophyta</taxon>
        <taxon>Tracheophyta</taxon>
        <taxon>Spermatophyta</taxon>
        <taxon>Magnoliopsida</taxon>
        <taxon>eudicotyledons</taxon>
        <taxon>Gunneridae</taxon>
        <taxon>Pentapetalae</taxon>
        <taxon>rosids</taxon>
        <taxon>malvids</taxon>
        <taxon>Brassicales</taxon>
        <taxon>Brassicaceae</taxon>
        <taxon>Brassiceae</taxon>
        <taxon>Brassica</taxon>
    </lineage>
</organism>
<gene>
    <name evidence="1" type="ORF">F2Q69_00029106</name>
</gene>
<protein>
    <submittedName>
        <fullName evidence="1">Uncharacterized protein</fullName>
    </submittedName>
</protein>
<proteinExistence type="predicted"/>
<name>A0A8S9S7V6_BRACR</name>
<evidence type="ECO:0000313" key="2">
    <source>
        <dbReference type="Proteomes" id="UP000712600"/>
    </source>
</evidence>